<gene>
    <name evidence="3" type="ORF">FE633_19805</name>
</gene>
<feature type="region of interest" description="Disordered" evidence="1">
    <location>
        <begin position="219"/>
        <end position="287"/>
    </location>
</feature>
<feature type="region of interest" description="Disordered" evidence="1">
    <location>
        <begin position="1"/>
        <end position="31"/>
    </location>
</feature>
<feature type="compositionally biased region" description="Low complexity" evidence="1">
    <location>
        <begin position="143"/>
        <end position="159"/>
    </location>
</feature>
<dbReference type="EMBL" id="VBZC01000020">
    <property type="protein sequence ID" value="TLS44550.1"/>
    <property type="molecule type" value="Genomic_DNA"/>
</dbReference>
<dbReference type="RefSeq" id="WP_138046508.1">
    <property type="nucleotide sequence ID" value="NZ_VBZC01000020.1"/>
</dbReference>
<comment type="caution">
    <text evidence="3">The sequence shown here is derived from an EMBL/GenBank/DDBJ whole genome shotgun (WGS) entry which is preliminary data.</text>
</comment>
<feature type="region of interest" description="Disordered" evidence="1">
    <location>
        <begin position="117"/>
        <end position="182"/>
    </location>
</feature>
<sequence>MGERHGDGGSFDRRAARPVNGWSKSDGASAAGRRDASALESFLAAAMCADALDPDAENQAMVAFRAARAAGTHEAQTRRRDDWRPHAERWGGRSLRATLVGLLASVALGGVAIAAIGTAGTSGDGGDGPRPSSTAPDRSANDSGATGAPGSTAPGSSAPGRHDGVTGRPSDRPSSAKDVEAHCRAYDAAGKNGEALDATAWKRLVEAAGGEKKVEKFCAGHTGQSATGQSATSQPSTGQPATGQPTENPGGTDSRTENEAPAPTVEPDNSPKPPKAPGKEALKDAAP</sequence>
<keyword evidence="2" id="KW-1133">Transmembrane helix</keyword>
<keyword evidence="2" id="KW-0472">Membrane</keyword>
<keyword evidence="2" id="KW-0812">Transmembrane</keyword>
<feature type="compositionally biased region" description="Polar residues" evidence="1">
    <location>
        <begin position="222"/>
        <end position="253"/>
    </location>
</feature>
<feature type="compositionally biased region" description="Basic and acidic residues" evidence="1">
    <location>
        <begin position="1"/>
        <end position="15"/>
    </location>
</feature>
<keyword evidence="4" id="KW-1185">Reference proteome</keyword>
<dbReference type="Proteomes" id="UP000305906">
    <property type="component" value="Unassembled WGS sequence"/>
</dbReference>
<proteinExistence type="predicted"/>
<protein>
    <submittedName>
        <fullName evidence="3">Uncharacterized protein</fullName>
    </submittedName>
</protein>
<accession>A0A5R9FRR0</accession>
<evidence type="ECO:0000313" key="3">
    <source>
        <dbReference type="EMBL" id="TLS44550.1"/>
    </source>
</evidence>
<evidence type="ECO:0000313" key="4">
    <source>
        <dbReference type="Proteomes" id="UP000305906"/>
    </source>
</evidence>
<feature type="compositionally biased region" description="Basic and acidic residues" evidence="1">
    <location>
        <begin position="160"/>
        <end position="182"/>
    </location>
</feature>
<evidence type="ECO:0000256" key="2">
    <source>
        <dbReference type="SAM" id="Phobius"/>
    </source>
</evidence>
<name>A0A5R9FRR0_9ACTN</name>
<evidence type="ECO:0000256" key="1">
    <source>
        <dbReference type="SAM" id="MobiDB-lite"/>
    </source>
</evidence>
<organism evidence="3 4">
    <name type="scientific">Streptomyces montanus</name>
    <dbReference type="NCBI Taxonomy" id="2580423"/>
    <lineage>
        <taxon>Bacteria</taxon>
        <taxon>Bacillati</taxon>
        <taxon>Actinomycetota</taxon>
        <taxon>Actinomycetes</taxon>
        <taxon>Kitasatosporales</taxon>
        <taxon>Streptomycetaceae</taxon>
        <taxon>Streptomyces</taxon>
    </lineage>
</organism>
<feature type="transmembrane region" description="Helical" evidence="2">
    <location>
        <begin position="99"/>
        <end position="120"/>
    </location>
</feature>
<reference evidence="3 4" key="1">
    <citation type="submission" date="2019-05" db="EMBL/GenBank/DDBJ databases">
        <title>Streptomyces sp. NEAU-C151, a novel actinomycete isolated from soil.</title>
        <authorList>
            <person name="Han L."/>
            <person name="Jiang H."/>
        </authorList>
    </citation>
    <scope>NUCLEOTIDE SEQUENCE [LARGE SCALE GENOMIC DNA]</scope>
    <source>
        <strain evidence="3 4">NEAU-C151</strain>
    </source>
</reference>
<dbReference type="AlphaFoldDB" id="A0A5R9FRR0"/>
<feature type="compositionally biased region" description="Basic and acidic residues" evidence="1">
    <location>
        <begin position="277"/>
        <end position="287"/>
    </location>
</feature>